<dbReference type="InterPro" id="IPR001296">
    <property type="entry name" value="Glyco_trans_1"/>
</dbReference>
<accession>A0A1H0SAZ9</accession>
<dbReference type="PANTHER" id="PTHR12526">
    <property type="entry name" value="GLYCOSYLTRANSFERASE"/>
    <property type="match status" value="1"/>
</dbReference>
<dbReference type="SUPFAM" id="SSF53756">
    <property type="entry name" value="UDP-Glycosyltransferase/glycogen phosphorylase"/>
    <property type="match status" value="1"/>
</dbReference>
<evidence type="ECO:0000259" key="4">
    <source>
        <dbReference type="Pfam" id="PF13439"/>
    </source>
</evidence>
<gene>
    <name evidence="5" type="ORF">SAMN04515671_4002</name>
</gene>
<dbReference type="AlphaFoldDB" id="A0A1H0SAZ9"/>
<dbReference type="Pfam" id="PF13439">
    <property type="entry name" value="Glyco_transf_4"/>
    <property type="match status" value="1"/>
</dbReference>
<evidence type="ECO:0000256" key="1">
    <source>
        <dbReference type="ARBA" id="ARBA00022676"/>
    </source>
</evidence>
<dbReference type="Pfam" id="PF00534">
    <property type="entry name" value="Glycos_transf_1"/>
    <property type="match status" value="1"/>
</dbReference>
<name>A0A1H0SAZ9_9ACTN</name>
<dbReference type="Proteomes" id="UP000198741">
    <property type="component" value="Chromosome I"/>
</dbReference>
<keyword evidence="1" id="KW-0328">Glycosyltransferase</keyword>
<dbReference type="PANTHER" id="PTHR12526:SF595">
    <property type="entry name" value="BLL5217 PROTEIN"/>
    <property type="match status" value="1"/>
</dbReference>
<keyword evidence="6" id="KW-1185">Reference proteome</keyword>
<dbReference type="STRING" id="1090615.SAMN04515671_4002"/>
<organism evidence="5 6">
    <name type="scientific">Nakamurella panacisegetis</name>
    <dbReference type="NCBI Taxonomy" id="1090615"/>
    <lineage>
        <taxon>Bacteria</taxon>
        <taxon>Bacillati</taxon>
        <taxon>Actinomycetota</taxon>
        <taxon>Actinomycetes</taxon>
        <taxon>Nakamurellales</taxon>
        <taxon>Nakamurellaceae</taxon>
        <taxon>Nakamurella</taxon>
    </lineage>
</organism>
<dbReference type="RefSeq" id="WP_090479498.1">
    <property type="nucleotide sequence ID" value="NZ_LT629710.1"/>
</dbReference>
<proteinExistence type="predicted"/>
<evidence type="ECO:0000256" key="2">
    <source>
        <dbReference type="ARBA" id="ARBA00022679"/>
    </source>
</evidence>
<sequence>MSDLTADQSTPAADTFKILLVASLRYPIAEPFAGGLEAHTAALARGLRDRGHLVVVAGAQGSDPRLVDHVFGSLPRDDGGERADITESPAVRIAERAGFQSLADDLRTGLLGDFDIIHNNSLYPLLVDRAATLPSPLITTLHTPPLPWAARVLGSGVHRSAHFVAVSRSTGASWSEHLSPRVVRNGIDTATWVLGPGGPDAVWSGRLVAEKAPHTAMDIAAAAGLGLCLAGPVVDQPYFQAQIVPRLTDRIRYVGHLSSSDLARLVGVSAVALVTPAWDEPFGLVAAEAMACGTPVVTFARGGLPEVVNRRSGRLLPAPKADRLDRAEVGAALEAIAQARRLDRAAVRREAVNRCSVERMVIGYEQVYGDAVRVRRAR</sequence>
<reference evidence="5 6" key="1">
    <citation type="submission" date="2016-10" db="EMBL/GenBank/DDBJ databases">
        <authorList>
            <person name="de Groot N.N."/>
        </authorList>
    </citation>
    <scope>NUCLEOTIDE SEQUENCE [LARGE SCALE GENOMIC DNA]</scope>
    <source>
        <strain evidence="6">P4-7,KCTC 19426,CECT 7604</strain>
    </source>
</reference>
<dbReference type="Gene3D" id="3.40.50.2000">
    <property type="entry name" value="Glycogen Phosphorylase B"/>
    <property type="match status" value="2"/>
</dbReference>
<keyword evidence="2 5" id="KW-0808">Transferase</keyword>
<feature type="domain" description="Glycosyltransferase subfamily 4-like N-terminal" evidence="4">
    <location>
        <begin position="34"/>
        <end position="190"/>
    </location>
</feature>
<protein>
    <submittedName>
        <fullName evidence="5">Glycosyltransferase involved in cell wall bisynthesis</fullName>
    </submittedName>
</protein>
<feature type="domain" description="Glycosyl transferase family 1" evidence="3">
    <location>
        <begin position="200"/>
        <end position="326"/>
    </location>
</feature>
<evidence type="ECO:0000313" key="5">
    <source>
        <dbReference type="EMBL" id="SDP38910.1"/>
    </source>
</evidence>
<dbReference type="OrthoDB" id="9809227at2"/>
<dbReference type="InterPro" id="IPR028098">
    <property type="entry name" value="Glyco_trans_4-like_N"/>
</dbReference>
<dbReference type="GO" id="GO:0016757">
    <property type="term" value="F:glycosyltransferase activity"/>
    <property type="evidence" value="ECO:0007669"/>
    <property type="project" value="UniProtKB-KW"/>
</dbReference>
<dbReference type="EMBL" id="LT629710">
    <property type="protein sequence ID" value="SDP38910.1"/>
    <property type="molecule type" value="Genomic_DNA"/>
</dbReference>
<evidence type="ECO:0000313" key="6">
    <source>
        <dbReference type="Proteomes" id="UP000198741"/>
    </source>
</evidence>
<evidence type="ECO:0000259" key="3">
    <source>
        <dbReference type="Pfam" id="PF00534"/>
    </source>
</evidence>